<dbReference type="PANTHER" id="PTHR34069:SF2">
    <property type="entry name" value="BETA-KETOACYL-[ACYL-CARRIER-PROTEIN] SYNTHASE III"/>
    <property type="match status" value="1"/>
</dbReference>
<gene>
    <name evidence="5" type="ORF">ACFFH4_27245</name>
</gene>
<keyword evidence="1" id="KW-0808">Transferase</keyword>
<dbReference type="SUPFAM" id="SSF53901">
    <property type="entry name" value="Thiolase-like"/>
    <property type="match status" value="2"/>
</dbReference>
<dbReference type="Pfam" id="PF08541">
    <property type="entry name" value="ACP_syn_III_C"/>
    <property type="match status" value="1"/>
</dbReference>
<feature type="domain" description="Beta-ketoacyl-[acyl-carrier-protein] synthase III C-terminal" evidence="3">
    <location>
        <begin position="269"/>
        <end position="342"/>
    </location>
</feature>
<dbReference type="Proteomes" id="UP001589833">
    <property type="component" value="Unassembled WGS sequence"/>
</dbReference>
<reference evidence="5 6" key="1">
    <citation type="submission" date="2024-09" db="EMBL/GenBank/DDBJ databases">
        <authorList>
            <person name="Sun Q."/>
            <person name="Mori K."/>
        </authorList>
    </citation>
    <scope>NUCLEOTIDE SEQUENCE [LARGE SCALE GENOMIC DNA]</scope>
    <source>
        <strain evidence="5 6">NCAIM B.02301</strain>
    </source>
</reference>
<keyword evidence="2" id="KW-0012">Acyltransferase</keyword>
<evidence type="ECO:0000259" key="4">
    <source>
        <dbReference type="Pfam" id="PF08545"/>
    </source>
</evidence>
<proteinExistence type="predicted"/>
<dbReference type="PANTHER" id="PTHR34069">
    <property type="entry name" value="3-OXOACYL-[ACYL-CARRIER-PROTEIN] SYNTHASE 3"/>
    <property type="match status" value="1"/>
</dbReference>
<dbReference type="RefSeq" id="WP_273847562.1">
    <property type="nucleotide sequence ID" value="NZ_JAQQWT010000028.1"/>
</dbReference>
<evidence type="ECO:0000259" key="3">
    <source>
        <dbReference type="Pfam" id="PF08541"/>
    </source>
</evidence>
<organism evidence="5 6">
    <name type="scientific">Halalkalibacter alkalisediminis</name>
    <dbReference type="NCBI Taxonomy" id="935616"/>
    <lineage>
        <taxon>Bacteria</taxon>
        <taxon>Bacillati</taxon>
        <taxon>Bacillota</taxon>
        <taxon>Bacilli</taxon>
        <taxon>Bacillales</taxon>
        <taxon>Bacillaceae</taxon>
        <taxon>Halalkalibacter</taxon>
    </lineage>
</organism>
<comment type="caution">
    <text evidence="5">The sequence shown here is derived from an EMBL/GenBank/DDBJ whole genome shotgun (WGS) entry which is preliminary data.</text>
</comment>
<keyword evidence="6" id="KW-1185">Reference proteome</keyword>
<evidence type="ECO:0000256" key="1">
    <source>
        <dbReference type="ARBA" id="ARBA00022679"/>
    </source>
</evidence>
<evidence type="ECO:0000256" key="2">
    <source>
        <dbReference type="ARBA" id="ARBA00023315"/>
    </source>
</evidence>
<name>A0ABV6NP19_9BACI</name>
<feature type="domain" description="Beta-ketoacyl-[acyl-carrier-protein] synthase III N-terminal" evidence="4">
    <location>
        <begin position="126"/>
        <end position="204"/>
    </location>
</feature>
<evidence type="ECO:0000313" key="5">
    <source>
        <dbReference type="EMBL" id="MFC0562525.1"/>
    </source>
</evidence>
<protein>
    <submittedName>
        <fullName evidence="5">Ketoacyl-ACP synthase III</fullName>
    </submittedName>
</protein>
<dbReference type="Pfam" id="PF08545">
    <property type="entry name" value="ACP_syn_III"/>
    <property type="match status" value="1"/>
</dbReference>
<dbReference type="EMBL" id="JBHLTR010000136">
    <property type="protein sequence ID" value="MFC0562525.1"/>
    <property type="molecule type" value="Genomic_DNA"/>
</dbReference>
<dbReference type="InterPro" id="IPR016039">
    <property type="entry name" value="Thiolase-like"/>
</dbReference>
<dbReference type="Gene3D" id="3.40.47.10">
    <property type="match status" value="2"/>
</dbReference>
<accession>A0ABV6NP19</accession>
<dbReference type="InterPro" id="IPR013747">
    <property type="entry name" value="ACP_syn_III_C"/>
</dbReference>
<dbReference type="InterPro" id="IPR013751">
    <property type="entry name" value="ACP_syn_III_N"/>
</dbReference>
<sequence>MLVQELKQESRVKVAPRIIGFGECLPGKPVTNEQMEDVLSIRKEWIDTMIGNHSRHFAVDFSKRTVEYSLTDLCTVAAEEAIEQAGIQRKEIDVIVLSTATPDHLMPATVNLVADRLGLQNIQTYQIQAGCSGALQALDVARHLLVGERRYALVIGGDVCNKYMDLTRDFTKLRSSELINYALFGDGAGAILLTNENCDGLEITSIENRFVGVGEEPGQVMNWFGTVPENVQELSKRELRKQFQSAKEDYKAIEKQVPLMTAQVLKTLLEDRNWKKEDVTYFLPPQLGWNMTKKIIESLDLSLDVTINCVQETGNNGNALPFLQLKKLHGRLKPSNKVVGVAIESSKWIKTGIILEYKNGETNE</sequence>
<dbReference type="CDD" id="cd00830">
    <property type="entry name" value="KAS_III"/>
    <property type="match status" value="1"/>
</dbReference>
<evidence type="ECO:0000313" key="6">
    <source>
        <dbReference type="Proteomes" id="UP001589833"/>
    </source>
</evidence>